<reference evidence="1 2" key="1">
    <citation type="submission" date="2019-08" db="EMBL/GenBank/DDBJ databases">
        <title>Five species of Acinetobacter isolated from floral nectar and animal pollinators.</title>
        <authorList>
            <person name="Hendry T.A."/>
        </authorList>
    </citation>
    <scope>NUCLEOTIDE SEQUENCE [LARGE SCALE GENOMIC DNA]</scope>
    <source>
        <strain evidence="1 2">MD18.27</strain>
    </source>
</reference>
<organism evidence="1 2">
    <name type="scientific">Acinetobacter pollinis</name>
    <dbReference type="NCBI Taxonomy" id="2605270"/>
    <lineage>
        <taxon>Bacteria</taxon>
        <taxon>Pseudomonadati</taxon>
        <taxon>Pseudomonadota</taxon>
        <taxon>Gammaproteobacteria</taxon>
        <taxon>Moraxellales</taxon>
        <taxon>Moraxellaceae</taxon>
        <taxon>Acinetobacter</taxon>
    </lineage>
</organism>
<proteinExistence type="predicted"/>
<dbReference type="EMBL" id="VTDN01000009">
    <property type="protein sequence ID" value="MEB5477546.1"/>
    <property type="molecule type" value="Genomic_DNA"/>
</dbReference>
<accession>A0ABU6DVQ1</accession>
<keyword evidence="2" id="KW-1185">Reference proteome</keyword>
<comment type="caution">
    <text evidence="1">The sequence shown here is derived from an EMBL/GenBank/DDBJ whole genome shotgun (WGS) entry which is preliminary data.</text>
</comment>
<gene>
    <name evidence="1" type="ORF">I2F25_10885</name>
</gene>
<name>A0ABU6DVQ1_9GAMM</name>
<evidence type="ECO:0000313" key="2">
    <source>
        <dbReference type="Proteomes" id="UP001339883"/>
    </source>
</evidence>
<protein>
    <submittedName>
        <fullName evidence="1">Uncharacterized protein</fullName>
    </submittedName>
</protein>
<evidence type="ECO:0000313" key="1">
    <source>
        <dbReference type="EMBL" id="MEB5477546.1"/>
    </source>
</evidence>
<dbReference type="Proteomes" id="UP001339883">
    <property type="component" value="Unassembled WGS sequence"/>
</dbReference>
<sequence length="165" mass="19699">MLKFYFWVKNLEVFIGQFILPFCFDRPSIQIKIVKINSELLKIKKIKQSQKVVVQEKFKILYVKIWRSILLLMRTESALRVHSNYVAILQLIYHLDDFIEKSQQHFCFERKPHQALDTKFFARFFKLTKNSLKDQLLPNSKDSNEFINTLMKVTNSNKNGNSSNY</sequence>
<dbReference type="RefSeq" id="WP_325775918.1">
    <property type="nucleotide sequence ID" value="NZ_VTDN01000009.1"/>
</dbReference>